<gene>
    <name evidence="3" type="ORF">C030809_133</name>
    <name evidence="5" type="ORF">C290910_133</name>
    <name evidence="2" type="ORF">N170310_133</name>
    <name evidence="1" type="ORF">N330309_133</name>
    <name evidence="4" type="ORF">S170810_133</name>
</gene>
<evidence type="ECO:0000313" key="3">
    <source>
        <dbReference type="EMBL" id="AOV57888.1"/>
    </source>
</evidence>
<dbReference type="Proteomes" id="UP000241494">
    <property type="component" value="Segment"/>
</dbReference>
<evidence type="ECO:0000313" key="4">
    <source>
        <dbReference type="EMBL" id="AOV58138.1"/>
    </source>
</evidence>
<dbReference type="Proteomes" id="UP000240287">
    <property type="component" value="Genome"/>
</dbReference>
<evidence type="ECO:0000313" key="6">
    <source>
        <dbReference type="Proteomes" id="UP000240287"/>
    </source>
</evidence>
<evidence type="ECO:0000313" key="5">
    <source>
        <dbReference type="EMBL" id="AOV58388.1"/>
    </source>
</evidence>
<evidence type="ECO:0000313" key="2">
    <source>
        <dbReference type="EMBL" id="AOV57638.1"/>
    </source>
</evidence>
<proteinExistence type="predicted"/>
<organism evidence="3 8">
    <name type="scientific">Synechococcus phage S-CAM1</name>
    <dbReference type="NCBI Taxonomy" id="754037"/>
    <lineage>
        <taxon>Viruses</taxon>
        <taxon>Duplodnaviria</taxon>
        <taxon>Heunggongvirae</taxon>
        <taxon>Uroviricota</taxon>
        <taxon>Caudoviricetes</taxon>
        <taxon>Pantevenvirales</taxon>
        <taxon>Kyanoviridae</taxon>
        <taxon>Anaposvirus</taxon>
        <taxon>Anaposvirus socalone</taxon>
    </lineage>
</organism>
<dbReference type="Proteomes" id="UP000241265">
    <property type="component" value="Genome"/>
</dbReference>
<dbReference type="EMBL" id="KU686192">
    <property type="protein sequence ID" value="AOV57388.1"/>
    <property type="molecule type" value="Genomic_DNA"/>
</dbReference>
<dbReference type="Proteomes" id="UP000241591">
    <property type="component" value="Segment"/>
</dbReference>
<evidence type="ECO:0000313" key="8">
    <source>
        <dbReference type="Proteomes" id="UP000241591"/>
    </source>
</evidence>
<sequence length="65" mass="7399">MCPTLEGVESLVAKKALGARDARKKWCQCVDELSEMLHLEAINNPRYNNLKSEWNEPPPTTTRKS</sequence>
<accession>A0A1D8KGW0</accession>
<reference evidence="6 7" key="1">
    <citation type="journal article" date="2016" name="Virology">
        <title>The genomic content and context of auxiliary metabolic genes in marine cyanomyoviruses.</title>
        <authorList>
            <person name="Crummett L.T."/>
            <person name="Puxty R.J."/>
            <person name="Weihe C."/>
            <person name="Marston M.F."/>
            <person name="Martiny J.B."/>
        </authorList>
    </citation>
    <scope>NUCLEOTIDE SEQUENCE [LARGE SCALE GENOMIC DNA]</scope>
    <source>
        <strain evidence="1">0309SB33</strain>
        <strain evidence="2">0310NB17</strain>
        <strain evidence="3">0809CC03</strain>
        <strain evidence="4">0810SB17</strain>
        <strain evidence="5">0910CC29</strain>
    </source>
</reference>
<dbReference type="EMBL" id="KU686194">
    <property type="protein sequence ID" value="AOV57888.1"/>
    <property type="molecule type" value="Genomic_DNA"/>
</dbReference>
<dbReference type="EMBL" id="KU686196">
    <property type="protein sequence ID" value="AOV58388.1"/>
    <property type="molecule type" value="Genomic_DNA"/>
</dbReference>
<protein>
    <submittedName>
        <fullName evidence="3">Uncharacterized protein</fullName>
    </submittedName>
</protein>
<evidence type="ECO:0000313" key="1">
    <source>
        <dbReference type="EMBL" id="AOV57388.1"/>
    </source>
</evidence>
<dbReference type="EMBL" id="KU686193">
    <property type="protein sequence ID" value="AOV57638.1"/>
    <property type="molecule type" value="Genomic_DNA"/>
</dbReference>
<dbReference type="Proteomes" id="UP000241610">
    <property type="component" value="Segment"/>
</dbReference>
<evidence type="ECO:0000313" key="7">
    <source>
        <dbReference type="Proteomes" id="UP000241265"/>
    </source>
</evidence>
<name>A0A1D8KGW0_9CAUD</name>
<dbReference type="EMBL" id="KU686195">
    <property type="protein sequence ID" value="AOV58138.1"/>
    <property type="molecule type" value="Genomic_DNA"/>
</dbReference>